<evidence type="ECO:0000313" key="1">
    <source>
        <dbReference type="EMBL" id="ART20907.1"/>
    </source>
</evidence>
<dbReference type="GO" id="GO:0008939">
    <property type="term" value="F:nicotinate-nucleotide-dimethylbenzimidazole phosphoribosyltransferase activity"/>
    <property type="evidence" value="ECO:0007669"/>
    <property type="project" value="InterPro"/>
</dbReference>
<dbReference type="SUPFAM" id="SSF52733">
    <property type="entry name" value="Nicotinate mononucleotide:5,6-dimethylbenzimidazole phosphoribosyltransferase (CobT)"/>
    <property type="match status" value="1"/>
</dbReference>
<keyword evidence="1" id="KW-0808">Transferase</keyword>
<proteinExistence type="predicted"/>
<protein>
    <submittedName>
        <fullName evidence="1">Nicotinate-nucleotide--dimethylbenzimidazole phosphoribosyltransferase</fullName>
    </submittedName>
</protein>
<dbReference type="PANTHER" id="PTHR43463:SF1">
    <property type="entry name" value="NICOTINATE-NUCLEOTIDE--DIMETHYLBENZIMIDAZOLE PHOSPHORIBOSYLTRANSFERASE"/>
    <property type="match status" value="1"/>
</dbReference>
<dbReference type="EMBL" id="CP021252">
    <property type="protein sequence ID" value="ART20907.1"/>
    <property type="molecule type" value="Genomic_DNA"/>
</dbReference>
<sequence>MPEITPVPRPDQQARLAVAAALSTSVRGDSFGTLNDVASWLAACQGVAPAAPLQRTRVIVFAGAHGIATRTFEDVGLSAFAPESDAEQLTELAEGAGPAHTMARRTGASIHVVECAPSGAIDVEPAMSTEEFDAAFMLGQTTADAEIDAGADLLIPAELGVGGTTVAAVLMGNFTATEPVVIVGPGSGTTDAMWKTKVTVIRDAMFRIRNLDGIEVIKAASSPSFAALVGFMCQAAARRTPMLIDGPLTATAAVYAEKLAPGVKHWLYAASATTEPSHIKALELLKLQPLLELRMRAGQGLAALSAVPLIDAAVELAGDELAVLAAAESNESQTPATEYEA</sequence>
<dbReference type="AlphaFoldDB" id="A0A2Z2J392"/>
<accession>A0A2Z2J392</accession>
<dbReference type="RefSeq" id="WP_086891032.1">
    <property type="nucleotide sequence ID" value="NZ_CP021252.1"/>
</dbReference>
<dbReference type="KEGG" id="cstr:CBE89_04925"/>
<dbReference type="CDD" id="cd02439">
    <property type="entry name" value="DMB-PRT_CobT"/>
    <property type="match status" value="1"/>
</dbReference>
<organism evidence="1 2">
    <name type="scientific">Corynebacterium striatum</name>
    <dbReference type="NCBI Taxonomy" id="43770"/>
    <lineage>
        <taxon>Bacteria</taxon>
        <taxon>Bacillati</taxon>
        <taxon>Actinomycetota</taxon>
        <taxon>Actinomycetes</taxon>
        <taxon>Mycobacteriales</taxon>
        <taxon>Corynebacteriaceae</taxon>
        <taxon>Corynebacterium</taxon>
    </lineage>
</organism>
<gene>
    <name evidence="1" type="ORF">CBE89_04925</name>
</gene>
<reference evidence="1 2" key="1">
    <citation type="submission" date="2017-05" db="EMBL/GenBank/DDBJ databases">
        <title>Complete genome sequence of Corynebacterium striatum KC-Na-1 isolated from Neophocaena asiaeorientalis in Korea.</title>
        <authorList>
            <person name="Kim J.H."/>
            <person name="Lee K."/>
        </authorList>
    </citation>
    <scope>NUCLEOTIDE SEQUENCE [LARGE SCALE GENOMIC DNA]</scope>
    <source>
        <strain evidence="1 2">KC-Na-01</strain>
    </source>
</reference>
<keyword evidence="1" id="KW-0328">Glycosyltransferase</keyword>
<dbReference type="Proteomes" id="UP000250197">
    <property type="component" value="Chromosome"/>
</dbReference>
<name>A0A2Z2J392_CORST</name>
<dbReference type="Pfam" id="PF02277">
    <property type="entry name" value="DBI_PRT"/>
    <property type="match status" value="1"/>
</dbReference>
<dbReference type="InterPro" id="IPR036087">
    <property type="entry name" value="Nict_dMeBzImd_PRibTrfase_sf"/>
</dbReference>
<dbReference type="PANTHER" id="PTHR43463">
    <property type="entry name" value="NICOTINATE-NUCLEOTIDE--DIMETHYLBENZIMIDAZOLE PHOSPHORIBOSYLTRANSFERASE"/>
    <property type="match status" value="1"/>
</dbReference>
<dbReference type="InterPro" id="IPR003200">
    <property type="entry name" value="Nict_dMeBzImd_PRibTrfase"/>
</dbReference>
<dbReference type="Gene3D" id="3.40.50.10210">
    <property type="match status" value="1"/>
</dbReference>
<evidence type="ECO:0000313" key="2">
    <source>
        <dbReference type="Proteomes" id="UP000250197"/>
    </source>
</evidence>